<keyword evidence="2" id="KW-1185">Reference proteome</keyword>
<evidence type="ECO:0000313" key="1">
    <source>
        <dbReference type="EMBL" id="OJA08183.1"/>
    </source>
</evidence>
<dbReference type="Proteomes" id="UP000183567">
    <property type="component" value="Unassembled WGS sequence"/>
</dbReference>
<evidence type="ECO:0000313" key="2">
    <source>
        <dbReference type="Proteomes" id="UP000183567"/>
    </source>
</evidence>
<dbReference type="OrthoDB" id="3262464at2759"/>
<accession>A0A1J8PHW0</accession>
<sequence length="59" mass="6785">MFEFSYKQDRLNFTEDLVADEIDYNISGRVTKKVIDELMATGNLEELRQLLANEDGDGN</sequence>
<gene>
    <name evidence="1" type="ORF">AZE42_14188</name>
</gene>
<reference evidence="1 2" key="1">
    <citation type="submission" date="2016-03" db="EMBL/GenBank/DDBJ databases">
        <title>Comparative genomics of the ectomycorrhizal sister species Rhizopogon vinicolor and Rhizopogon vesiculosus (Basidiomycota: Boletales) reveals a divergence of the mating type B locus.</title>
        <authorList>
            <person name="Mujic A.B."/>
            <person name="Kuo A."/>
            <person name="Tritt A."/>
            <person name="Lipzen A."/>
            <person name="Chen C."/>
            <person name="Johnson J."/>
            <person name="Sharma A."/>
            <person name="Barry K."/>
            <person name="Grigoriev I.V."/>
            <person name="Spatafora J.W."/>
        </authorList>
    </citation>
    <scope>NUCLEOTIDE SEQUENCE [LARGE SCALE GENOMIC DNA]</scope>
    <source>
        <strain evidence="1 2">AM-OR11-056</strain>
    </source>
</reference>
<name>A0A1J8PHW0_9AGAM</name>
<comment type="caution">
    <text evidence="1">The sequence shown here is derived from an EMBL/GenBank/DDBJ whole genome shotgun (WGS) entry which is preliminary data.</text>
</comment>
<proteinExistence type="predicted"/>
<protein>
    <submittedName>
        <fullName evidence="1">Uncharacterized protein</fullName>
    </submittedName>
</protein>
<dbReference type="AlphaFoldDB" id="A0A1J8PHW0"/>
<dbReference type="EMBL" id="LVVM01006396">
    <property type="protein sequence ID" value="OJA08183.1"/>
    <property type="molecule type" value="Genomic_DNA"/>
</dbReference>
<organism evidence="1 2">
    <name type="scientific">Rhizopogon vesiculosus</name>
    <dbReference type="NCBI Taxonomy" id="180088"/>
    <lineage>
        <taxon>Eukaryota</taxon>
        <taxon>Fungi</taxon>
        <taxon>Dikarya</taxon>
        <taxon>Basidiomycota</taxon>
        <taxon>Agaricomycotina</taxon>
        <taxon>Agaricomycetes</taxon>
        <taxon>Agaricomycetidae</taxon>
        <taxon>Boletales</taxon>
        <taxon>Suillineae</taxon>
        <taxon>Rhizopogonaceae</taxon>
        <taxon>Rhizopogon</taxon>
    </lineage>
</organism>